<proteinExistence type="predicted"/>
<keyword evidence="1" id="KW-1185">Reference proteome</keyword>
<protein>
    <submittedName>
        <fullName evidence="2">Uncharacterized protein</fullName>
    </submittedName>
</protein>
<accession>A0A6P8AQE1</accession>
<evidence type="ECO:0000313" key="2">
    <source>
        <dbReference type="RefSeq" id="XP_030977113.1"/>
    </source>
</evidence>
<sequence>MPLYCEAIKRLCKFWSIRVRTLILRAANMATLFMPFYDNVIIRSFKCSFIMAPFMVNRGDGKRLYLK</sequence>
<dbReference type="KEGG" id="pgri:PgNI_11992"/>
<organism evidence="1 2">
    <name type="scientific">Pyricularia grisea</name>
    <name type="common">Crabgrass-specific blast fungus</name>
    <name type="synonym">Magnaporthe grisea</name>
    <dbReference type="NCBI Taxonomy" id="148305"/>
    <lineage>
        <taxon>Eukaryota</taxon>
        <taxon>Fungi</taxon>
        <taxon>Dikarya</taxon>
        <taxon>Ascomycota</taxon>
        <taxon>Pezizomycotina</taxon>
        <taxon>Sordariomycetes</taxon>
        <taxon>Sordariomycetidae</taxon>
        <taxon>Magnaporthales</taxon>
        <taxon>Pyriculariaceae</taxon>
        <taxon>Pyricularia</taxon>
    </lineage>
</organism>
<reference evidence="2" key="2">
    <citation type="submission" date="2019-10" db="EMBL/GenBank/DDBJ databases">
        <authorList>
            <consortium name="NCBI Genome Project"/>
        </authorList>
    </citation>
    <scope>NUCLEOTIDE SEQUENCE</scope>
    <source>
        <strain evidence="2">NI907</strain>
    </source>
</reference>
<reference evidence="2" key="1">
    <citation type="journal article" date="2019" name="Mol. Biol. Evol.">
        <title>Blast fungal genomes show frequent chromosomal changes, gene gains and losses, and effector gene turnover.</title>
        <authorList>
            <person name="Gomez Luciano L.B."/>
            <person name="Jason Tsai I."/>
            <person name="Chuma I."/>
            <person name="Tosa Y."/>
            <person name="Chen Y.H."/>
            <person name="Li J.Y."/>
            <person name="Li M.Y."/>
            <person name="Jade Lu M.Y."/>
            <person name="Nakayashiki H."/>
            <person name="Li W.H."/>
        </authorList>
    </citation>
    <scope>NUCLEOTIDE SEQUENCE</scope>
    <source>
        <strain evidence="2">NI907</strain>
    </source>
</reference>
<dbReference type="GeneID" id="41966855"/>
<dbReference type="Proteomes" id="UP000515153">
    <property type="component" value="Unplaced"/>
</dbReference>
<name>A0A6P8AQE1_PYRGI</name>
<dbReference type="RefSeq" id="XP_030977113.1">
    <property type="nucleotide sequence ID" value="XM_031131950.1"/>
</dbReference>
<evidence type="ECO:0000313" key="1">
    <source>
        <dbReference type="Proteomes" id="UP000515153"/>
    </source>
</evidence>
<reference evidence="2" key="3">
    <citation type="submission" date="2025-08" db="UniProtKB">
        <authorList>
            <consortium name="RefSeq"/>
        </authorList>
    </citation>
    <scope>IDENTIFICATION</scope>
    <source>
        <strain evidence="2">NI907</strain>
    </source>
</reference>
<gene>
    <name evidence="2" type="ORF">PgNI_11992</name>
</gene>
<dbReference type="AlphaFoldDB" id="A0A6P8AQE1"/>